<evidence type="ECO:0000256" key="8">
    <source>
        <dbReference type="PIRNR" id="PIRNR016305"/>
    </source>
</evidence>
<keyword evidence="7 8" id="KW-0949">S-adenosyl-L-methionine</keyword>
<feature type="binding site" evidence="9">
    <location>
        <begin position="160"/>
        <end position="161"/>
    </location>
    <ligand>
        <name>S-adenosyl-L-methionine</name>
        <dbReference type="ChEBI" id="CHEBI:59789"/>
    </ligand>
</feature>
<sequence length="288" mass="33001">MNSSRLEREEYWENEDDVVRGTNDDATISRMSAASLGYIEDPFVHFFVKRPVQRPPIINRGSYLRVMALTDIVQQFLQCSDISHKKQIVSLGAGFDTRYFLLKAGIIPVDSKTQFKYFEIDFPEMTAKKAFTIKRQNKLASMLINPVELSSSDYALIGGDLREWSKIAERLTHHGFQADLPTLFISECVLIYLAPEESQSILDWITANVQNAMFLLYEQILPDDTFGQVMLRNLKSRNIELKGIHAYPTLEAQIQRFKQLNWGGALAVDINTLHDRPSAQNEIKRYAC</sequence>
<dbReference type="InterPro" id="IPR029063">
    <property type="entry name" value="SAM-dependent_MTases_sf"/>
</dbReference>
<feature type="binding site" evidence="9">
    <location>
        <position position="187"/>
    </location>
    <ligand>
        <name>S-adenosyl-L-methionine</name>
        <dbReference type="ChEBI" id="CHEBI:59789"/>
    </ligand>
</feature>
<accession>A0A8H7PLR2</accession>
<dbReference type="PANTHER" id="PTHR13600">
    <property type="entry name" value="LEUCINE CARBOXYL METHYLTRANSFERASE"/>
    <property type="match status" value="1"/>
</dbReference>
<dbReference type="PANTHER" id="PTHR13600:SF21">
    <property type="entry name" value="LEUCINE CARBOXYL METHYLTRANSFERASE 1"/>
    <property type="match status" value="1"/>
</dbReference>
<protein>
    <recommendedName>
        <fullName evidence="4 8">Leucine carboxyl methyltransferase 1</fullName>
        <ecNumber evidence="3 8">2.1.1.233</ecNumber>
    </recommendedName>
</protein>
<organism evidence="10 11">
    <name type="scientific">Mortierella isabellina</name>
    <name type="common">Filamentous fungus</name>
    <name type="synonym">Umbelopsis isabellina</name>
    <dbReference type="NCBI Taxonomy" id="91625"/>
    <lineage>
        <taxon>Eukaryota</taxon>
        <taxon>Fungi</taxon>
        <taxon>Fungi incertae sedis</taxon>
        <taxon>Mucoromycota</taxon>
        <taxon>Mucoromycotina</taxon>
        <taxon>Umbelopsidomycetes</taxon>
        <taxon>Umbelopsidales</taxon>
        <taxon>Umbelopsidaceae</taxon>
        <taxon>Umbelopsis</taxon>
    </lineage>
</organism>
<evidence type="ECO:0000256" key="3">
    <source>
        <dbReference type="ARBA" id="ARBA00012834"/>
    </source>
</evidence>
<evidence type="ECO:0000256" key="6">
    <source>
        <dbReference type="ARBA" id="ARBA00022679"/>
    </source>
</evidence>
<keyword evidence="5 8" id="KW-0489">Methyltransferase</keyword>
<dbReference type="InterPro" id="IPR016651">
    <property type="entry name" value="LCMT1"/>
</dbReference>
<evidence type="ECO:0000313" key="10">
    <source>
        <dbReference type="EMBL" id="KAG2175546.1"/>
    </source>
</evidence>
<evidence type="ECO:0000256" key="4">
    <source>
        <dbReference type="ARBA" id="ARBA00017497"/>
    </source>
</evidence>
<dbReference type="Pfam" id="PF04072">
    <property type="entry name" value="LCM"/>
    <property type="match status" value="1"/>
</dbReference>
<feature type="binding site" evidence="9">
    <location>
        <position position="92"/>
    </location>
    <ligand>
        <name>S-adenosyl-L-methionine</name>
        <dbReference type="ChEBI" id="CHEBI:59789"/>
    </ligand>
</feature>
<dbReference type="InterPro" id="IPR007213">
    <property type="entry name" value="Ppm1/Ppm2/Tcmp"/>
</dbReference>
<evidence type="ECO:0000256" key="2">
    <source>
        <dbReference type="ARBA" id="ARBA00010703"/>
    </source>
</evidence>
<evidence type="ECO:0000256" key="5">
    <source>
        <dbReference type="ARBA" id="ARBA00022603"/>
    </source>
</evidence>
<evidence type="ECO:0000256" key="7">
    <source>
        <dbReference type="ARBA" id="ARBA00022691"/>
    </source>
</evidence>
<evidence type="ECO:0000256" key="9">
    <source>
        <dbReference type="PIRSR" id="PIRSR016305-1"/>
    </source>
</evidence>
<dbReference type="AlphaFoldDB" id="A0A8H7PLR2"/>
<dbReference type="SUPFAM" id="SSF53335">
    <property type="entry name" value="S-adenosyl-L-methionine-dependent methyltransferases"/>
    <property type="match status" value="1"/>
</dbReference>
<comment type="caution">
    <text evidence="10">The sequence shown here is derived from an EMBL/GenBank/DDBJ whole genome shotgun (WGS) entry which is preliminary data.</text>
</comment>
<evidence type="ECO:0000313" key="11">
    <source>
        <dbReference type="Proteomes" id="UP000654370"/>
    </source>
</evidence>
<gene>
    <name evidence="10" type="ORF">INT43_001193</name>
</gene>
<dbReference type="EMBL" id="JAEPQZ010000011">
    <property type="protein sequence ID" value="KAG2175546.1"/>
    <property type="molecule type" value="Genomic_DNA"/>
</dbReference>
<dbReference type="GO" id="GO:0032259">
    <property type="term" value="P:methylation"/>
    <property type="evidence" value="ECO:0007669"/>
    <property type="project" value="UniProtKB-KW"/>
</dbReference>
<comment type="similarity">
    <text evidence="2 8">Belongs to the methyltransferase superfamily. LCMT family.</text>
</comment>
<dbReference type="EC" id="2.1.1.233" evidence="3 8"/>
<keyword evidence="11" id="KW-1185">Reference proteome</keyword>
<evidence type="ECO:0000256" key="1">
    <source>
        <dbReference type="ARBA" id="ARBA00000724"/>
    </source>
</evidence>
<dbReference type="Gene3D" id="3.40.50.150">
    <property type="entry name" value="Vaccinia Virus protein VP39"/>
    <property type="match status" value="1"/>
</dbReference>
<name>A0A8H7PLR2_MORIS</name>
<dbReference type="PIRSF" id="PIRSF016305">
    <property type="entry name" value="LCM_mtfrase"/>
    <property type="match status" value="1"/>
</dbReference>
<reference evidence="10" key="1">
    <citation type="submission" date="2020-12" db="EMBL/GenBank/DDBJ databases">
        <title>Metabolic potential, ecology and presence of endohyphal bacteria is reflected in genomic diversity of Mucoromycotina.</title>
        <authorList>
            <person name="Muszewska A."/>
            <person name="Okrasinska A."/>
            <person name="Steczkiewicz K."/>
            <person name="Drgas O."/>
            <person name="Orlowska M."/>
            <person name="Perlinska-Lenart U."/>
            <person name="Aleksandrzak-Piekarczyk T."/>
            <person name="Szatraj K."/>
            <person name="Zielenkiewicz U."/>
            <person name="Pilsyk S."/>
            <person name="Malc E."/>
            <person name="Mieczkowski P."/>
            <person name="Kruszewska J.S."/>
            <person name="Biernat P."/>
            <person name="Pawlowska J."/>
        </authorList>
    </citation>
    <scope>NUCLEOTIDE SEQUENCE</scope>
    <source>
        <strain evidence="10">WA0000067209</strain>
    </source>
</reference>
<dbReference type="Proteomes" id="UP000654370">
    <property type="component" value="Unassembled WGS sequence"/>
</dbReference>
<keyword evidence="6 8" id="KW-0808">Transferase</keyword>
<dbReference type="OrthoDB" id="203237at2759"/>
<comment type="catalytic activity">
    <reaction evidence="1 8">
        <text>[phosphatase 2A protein]-C-terminal L-leucine + S-adenosyl-L-methionine = [phosphatase 2A protein]-C-terminal L-leucine methyl ester + S-adenosyl-L-homocysteine</text>
        <dbReference type="Rhea" id="RHEA:48544"/>
        <dbReference type="Rhea" id="RHEA-COMP:12134"/>
        <dbReference type="Rhea" id="RHEA-COMP:12135"/>
        <dbReference type="ChEBI" id="CHEBI:57856"/>
        <dbReference type="ChEBI" id="CHEBI:59789"/>
        <dbReference type="ChEBI" id="CHEBI:90516"/>
        <dbReference type="ChEBI" id="CHEBI:90517"/>
        <dbReference type="EC" id="2.1.1.233"/>
    </reaction>
</comment>
<comment type="function">
    <text evidence="8">Methylates the carboxyl group of the C-terminal leucine residue of protein phosphatase 2A catalytic subunits to form alpha-leucine ester residues.</text>
</comment>
<proteinExistence type="inferred from homology"/>
<dbReference type="GO" id="GO:0018423">
    <property type="term" value="F:protein C-terminal leucine carboxyl O-methyltransferase activity"/>
    <property type="evidence" value="ECO:0007669"/>
    <property type="project" value="UniProtKB-EC"/>
</dbReference>
<feature type="binding site" evidence="9">
    <location>
        <position position="65"/>
    </location>
    <ligand>
        <name>S-adenosyl-L-methionine</name>
        <dbReference type="ChEBI" id="CHEBI:59789"/>
    </ligand>
</feature>